<protein>
    <recommendedName>
        <fullName evidence="6">Nucleosome assembly protein (NAP)</fullName>
    </recommendedName>
</protein>
<accession>A0A7G2CII5</accession>
<dbReference type="VEuPathDB" id="TriTrypDB:ADEAN_000593100"/>
<dbReference type="Proteomes" id="UP000515908">
    <property type="component" value="Chromosome 11"/>
</dbReference>
<evidence type="ECO:0000256" key="2">
    <source>
        <dbReference type="SAM" id="Coils"/>
    </source>
</evidence>
<evidence type="ECO:0000256" key="1">
    <source>
        <dbReference type="ARBA" id="ARBA00009947"/>
    </source>
</evidence>
<gene>
    <name evidence="4" type="ORF">ADEAN_000593100</name>
</gene>
<dbReference type="AlphaFoldDB" id="A0A7G2CII5"/>
<evidence type="ECO:0000256" key="3">
    <source>
        <dbReference type="SAM" id="MobiDB-lite"/>
    </source>
</evidence>
<feature type="coiled-coil region" evidence="2">
    <location>
        <begin position="6"/>
        <end position="37"/>
    </location>
</feature>
<sequence>MSVDAAKTVQEKIDSLHEELRDKVDEMSAEFNTEKDKIMKERQAYIEAAIEKGELPKNFWATVAIALFKIFGNSEESPHFLGPYDEKLLNEHLEKIEATHTAAKNKIIFHFRPNPFFSETALWAEEAASGEWDFSGITWQEGYGPQLEEEASQPPPSGEKRPREEAAGDVHTGPSVLDLFSVMPLHPDDDEELDVDDEEAEDLVEEWEAEMDERDALLVALLQKMLIDPIAVLDEAEAIKKAEEAAVESLKRAKPDGAQ</sequence>
<feature type="compositionally biased region" description="Basic and acidic residues" evidence="3">
    <location>
        <begin position="158"/>
        <end position="168"/>
    </location>
</feature>
<evidence type="ECO:0008006" key="6">
    <source>
        <dbReference type="Google" id="ProtNLM"/>
    </source>
</evidence>
<keyword evidence="2" id="KW-0175">Coiled coil</keyword>
<dbReference type="GO" id="GO:0006334">
    <property type="term" value="P:nucleosome assembly"/>
    <property type="evidence" value="ECO:0007669"/>
    <property type="project" value="InterPro"/>
</dbReference>
<name>A0A7G2CII5_9TRYP</name>
<dbReference type="GO" id="GO:0005634">
    <property type="term" value="C:nucleus"/>
    <property type="evidence" value="ECO:0007669"/>
    <property type="project" value="InterPro"/>
</dbReference>
<dbReference type="PANTHER" id="PTHR11875">
    <property type="entry name" value="TESTIS-SPECIFIC Y-ENCODED PROTEIN"/>
    <property type="match status" value="1"/>
</dbReference>
<dbReference type="EMBL" id="LR877155">
    <property type="protein sequence ID" value="CAD2218443.1"/>
    <property type="molecule type" value="Genomic_DNA"/>
</dbReference>
<evidence type="ECO:0000313" key="4">
    <source>
        <dbReference type="EMBL" id="CAD2218443.1"/>
    </source>
</evidence>
<dbReference type="SUPFAM" id="SSF143113">
    <property type="entry name" value="NAP-like"/>
    <property type="match status" value="1"/>
</dbReference>
<keyword evidence="5" id="KW-1185">Reference proteome</keyword>
<feature type="region of interest" description="Disordered" evidence="3">
    <location>
        <begin position="146"/>
        <end position="171"/>
    </location>
</feature>
<dbReference type="InterPro" id="IPR037231">
    <property type="entry name" value="NAP-like_sf"/>
</dbReference>
<organism evidence="4 5">
    <name type="scientific">Angomonas deanei</name>
    <dbReference type="NCBI Taxonomy" id="59799"/>
    <lineage>
        <taxon>Eukaryota</taxon>
        <taxon>Discoba</taxon>
        <taxon>Euglenozoa</taxon>
        <taxon>Kinetoplastea</taxon>
        <taxon>Metakinetoplastina</taxon>
        <taxon>Trypanosomatida</taxon>
        <taxon>Trypanosomatidae</taxon>
        <taxon>Strigomonadinae</taxon>
        <taxon>Angomonas</taxon>
    </lineage>
</organism>
<proteinExistence type="inferred from homology"/>
<reference evidence="4 5" key="1">
    <citation type="submission" date="2020-08" db="EMBL/GenBank/DDBJ databases">
        <authorList>
            <person name="Newling K."/>
            <person name="Davey J."/>
            <person name="Forrester S."/>
        </authorList>
    </citation>
    <scope>NUCLEOTIDE SEQUENCE [LARGE SCALE GENOMIC DNA]</scope>
    <source>
        <strain evidence="5">Crithidia deanei Carvalho (ATCC PRA-265)</strain>
    </source>
</reference>
<dbReference type="Gene3D" id="3.30.1120.90">
    <property type="entry name" value="Nucleosome assembly protein"/>
    <property type="match status" value="1"/>
</dbReference>
<dbReference type="InterPro" id="IPR002164">
    <property type="entry name" value="NAP_family"/>
</dbReference>
<evidence type="ECO:0000313" key="5">
    <source>
        <dbReference type="Proteomes" id="UP000515908"/>
    </source>
</evidence>
<dbReference type="OrthoDB" id="19419at2759"/>
<comment type="similarity">
    <text evidence="1">Belongs to the nucleosome assembly protein (NAP) family.</text>
</comment>